<dbReference type="STRING" id="133383.A0A1R0GQ25"/>
<feature type="transmembrane region" description="Helical" evidence="6">
    <location>
        <begin position="302"/>
        <end position="320"/>
    </location>
</feature>
<feature type="transmembrane region" description="Helical" evidence="6">
    <location>
        <begin position="69"/>
        <end position="88"/>
    </location>
</feature>
<evidence type="ECO:0000256" key="2">
    <source>
        <dbReference type="ARBA" id="ARBA00022448"/>
    </source>
</evidence>
<dbReference type="PANTHER" id="PTHR43791">
    <property type="entry name" value="PERMEASE-RELATED"/>
    <property type="match status" value="1"/>
</dbReference>
<dbReference type="SUPFAM" id="SSF103473">
    <property type="entry name" value="MFS general substrate transporter"/>
    <property type="match status" value="1"/>
</dbReference>
<dbReference type="InterPro" id="IPR020846">
    <property type="entry name" value="MFS_dom"/>
</dbReference>
<feature type="domain" description="Major facilitator superfamily (MFS) profile" evidence="7">
    <location>
        <begin position="34"/>
        <end position="445"/>
    </location>
</feature>
<dbReference type="PROSITE" id="PS50850">
    <property type="entry name" value="MFS"/>
    <property type="match status" value="1"/>
</dbReference>
<evidence type="ECO:0000256" key="6">
    <source>
        <dbReference type="SAM" id="Phobius"/>
    </source>
</evidence>
<feature type="transmembrane region" description="Helical" evidence="6">
    <location>
        <begin position="100"/>
        <end position="119"/>
    </location>
</feature>
<evidence type="ECO:0000256" key="3">
    <source>
        <dbReference type="ARBA" id="ARBA00022692"/>
    </source>
</evidence>
<organism evidence="8 9">
    <name type="scientific">Smittium mucronatum</name>
    <dbReference type="NCBI Taxonomy" id="133383"/>
    <lineage>
        <taxon>Eukaryota</taxon>
        <taxon>Fungi</taxon>
        <taxon>Fungi incertae sedis</taxon>
        <taxon>Zoopagomycota</taxon>
        <taxon>Kickxellomycotina</taxon>
        <taxon>Harpellomycetes</taxon>
        <taxon>Harpellales</taxon>
        <taxon>Legeriomycetaceae</taxon>
        <taxon>Smittium</taxon>
    </lineage>
</organism>
<dbReference type="AlphaFoldDB" id="A0A1R0GQ25"/>
<feature type="transmembrane region" description="Helical" evidence="6">
    <location>
        <begin position="125"/>
        <end position="149"/>
    </location>
</feature>
<feature type="transmembrane region" description="Helical" evidence="6">
    <location>
        <begin position="161"/>
        <end position="182"/>
    </location>
</feature>
<dbReference type="Gene3D" id="1.20.1250.20">
    <property type="entry name" value="MFS general substrate transporter like domains"/>
    <property type="match status" value="2"/>
</dbReference>
<sequence>MSKEVEEQVNAEIELSEYEENLAKSYLKKIDIRILPAIFLLYVASALDRGNISAAFVNGLVEDLKLSPIAQANITTLFTAFYIAFQAPSNMILKNVKPHLWFSFIAISWSIFAIAQAFAKTSLTLTIFRCLMGVFEAGLTPGIVAYLPYWYTKNEVGQRTAFFFSALFFSSVIGAPIAGGIVSSKFGSLKRYEALFLIEGSLTLAIGILMFFMIKDYPDTAKFFTPEEQELLVRRITASQGLASKTRTSTKQTIAAFADWKVYIFSIIAFAINNCTIVMGYFGPSIFKSMGYTSSQATYMGTLPAAAGFIGALASVYTIRKFKLSDLILINLVFATIGFSIFGYAKQNGLRLFGIFLHSLFLAGNFSLVVTWLSVNCGSVPKRMVSVAIYSTINGAAGIVVPYLFTYNYAPLYVLGFSFSVGLLCLSIVLTIFLRLYFSYINRIRLGNLTDLSKMSVEDQQAMNDNHPNFIYRL</sequence>
<feature type="transmembrane region" description="Helical" evidence="6">
    <location>
        <begin position="387"/>
        <end position="406"/>
    </location>
</feature>
<keyword evidence="4 6" id="KW-1133">Transmembrane helix</keyword>
<keyword evidence="2" id="KW-0813">Transport</keyword>
<feature type="transmembrane region" description="Helical" evidence="6">
    <location>
        <begin position="351"/>
        <end position="375"/>
    </location>
</feature>
<evidence type="ECO:0000256" key="5">
    <source>
        <dbReference type="ARBA" id="ARBA00023136"/>
    </source>
</evidence>
<reference evidence="8 9" key="1">
    <citation type="journal article" date="2016" name="Mol. Biol. Evol.">
        <title>Genome-Wide Survey of Gut Fungi (Harpellales) Reveals the First Horizontally Transferred Ubiquitin Gene from a Mosquito Host.</title>
        <authorList>
            <person name="Wang Y."/>
            <person name="White M.M."/>
            <person name="Kvist S."/>
            <person name="Moncalvo J.M."/>
        </authorList>
    </citation>
    <scope>NUCLEOTIDE SEQUENCE [LARGE SCALE GENOMIC DNA]</scope>
    <source>
        <strain evidence="8 9">ALG-7-W6</strain>
    </source>
</reference>
<feature type="transmembrane region" description="Helical" evidence="6">
    <location>
        <begin position="412"/>
        <end position="438"/>
    </location>
</feature>
<keyword evidence="5 6" id="KW-0472">Membrane</keyword>
<feature type="transmembrane region" description="Helical" evidence="6">
    <location>
        <begin position="262"/>
        <end position="282"/>
    </location>
</feature>
<protein>
    <submittedName>
        <fullName evidence="8">Putative transporter</fullName>
    </submittedName>
</protein>
<comment type="caution">
    <text evidence="8">The sequence shown here is derived from an EMBL/GenBank/DDBJ whole genome shotgun (WGS) entry which is preliminary data.</text>
</comment>
<dbReference type="Proteomes" id="UP000187455">
    <property type="component" value="Unassembled WGS sequence"/>
</dbReference>
<gene>
    <name evidence="8" type="ORF">AYI68_g6948</name>
</gene>
<feature type="transmembrane region" description="Helical" evidence="6">
    <location>
        <begin position="34"/>
        <end position="57"/>
    </location>
</feature>
<dbReference type="EMBL" id="LSSL01005162">
    <property type="protein sequence ID" value="OLY78992.1"/>
    <property type="molecule type" value="Genomic_DNA"/>
</dbReference>
<feature type="transmembrane region" description="Helical" evidence="6">
    <location>
        <begin position="327"/>
        <end position="345"/>
    </location>
</feature>
<dbReference type="Pfam" id="PF07690">
    <property type="entry name" value="MFS_1"/>
    <property type="match status" value="1"/>
</dbReference>
<feature type="transmembrane region" description="Helical" evidence="6">
    <location>
        <begin position="194"/>
        <end position="214"/>
    </location>
</feature>
<dbReference type="OrthoDB" id="3639251at2759"/>
<dbReference type="InterPro" id="IPR036259">
    <property type="entry name" value="MFS_trans_sf"/>
</dbReference>
<name>A0A1R0GQ25_9FUNG</name>
<keyword evidence="3 6" id="KW-0812">Transmembrane</keyword>
<dbReference type="PANTHER" id="PTHR43791:SF36">
    <property type="entry name" value="TRANSPORTER, PUTATIVE (AFU_ORTHOLOGUE AFUA_6G08340)-RELATED"/>
    <property type="match status" value="1"/>
</dbReference>
<accession>A0A1R0GQ25</accession>
<dbReference type="GO" id="GO:0016020">
    <property type="term" value="C:membrane"/>
    <property type="evidence" value="ECO:0007669"/>
    <property type="project" value="UniProtKB-SubCell"/>
</dbReference>
<evidence type="ECO:0000313" key="8">
    <source>
        <dbReference type="EMBL" id="OLY78992.1"/>
    </source>
</evidence>
<dbReference type="InterPro" id="IPR011701">
    <property type="entry name" value="MFS"/>
</dbReference>
<comment type="subcellular location">
    <subcellularLocation>
        <location evidence="1">Membrane</location>
        <topology evidence="1">Multi-pass membrane protein</topology>
    </subcellularLocation>
</comment>
<evidence type="ECO:0000256" key="4">
    <source>
        <dbReference type="ARBA" id="ARBA00022989"/>
    </source>
</evidence>
<evidence type="ECO:0000259" key="7">
    <source>
        <dbReference type="PROSITE" id="PS50850"/>
    </source>
</evidence>
<evidence type="ECO:0000256" key="1">
    <source>
        <dbReference type="ARBA" id="ARBA00004141"/>
    </source>
</evidence>
<proteinExistence type="predicted"/>
<keyword evidence="9" id="KW-1185">Reference proteome</keyword>
<evidence type="ECO:0000313" key="9">
    <source>
        <dbReference type="Proteomes" id="UP000187455"/>
    </source>
</evidence>
<dbReference type="GO" id="GO:0022857">
    <property type="term" value="F:transmembrane transporter activity"/>
    <property type="evidence" value="ECO:0007669"/>
    <property type="project" value="InterPro"/>
</dbReference>